<dbReference type="HOGENOM" id="CLU_475205_0_0_1"/>
<dbReference type="PANTHER" id="PTHR31713:SF10">
    <property type="entry name" value="EXPRESSED PROTEIN"/>
    <property type="match status" value="1"/>
</dbReference>
<dbReference type="InterPro" id="IPR012416">
    <property type="entry name" value="CBP60"/>
</dbReference>
<accession>J3NA34</accession>
<feature type="domain" description="Calmodulin binding protein C-terminal" evidence="3">
    <location>
        <begin position="264"/>
        <end position="315"/>
    </location>
</feature>
<dbReference type="GO" id="GO:0080142">
    <property type="term" value="P:regulation of salicylic acid biosynthetic process"/>
    <property type="evidence" value="ECO:0007669"/>
    <property type="project" value="TreeGrafter"/>
</dbReference>
<organism evidence="4">
    <name type="scientific">Oryza brachyantha</name>
    <name type="common">malo sina</name>
    <dbReference type="NCBI Taxonomy" id="4533"/>
    <lineage>
        <taxon>Eukaryota</taxon>
        <taxon>Viridiplantae</taxon>
        <taxon>Streptophyta</taxon>
        <taxon>Embryophyta</taxon>
        <taxon>Tracheophyta</taxon>
        <taxon>Spermatophyta</taxon>
        <taxon>Magnoliopsida</taxon>
        <taxon>Liliopsida</taxon>
        <taxon>Poales</taxon>
        <taxon>Poaceae</taxon>
        <taxon>BOP clade</taxon>
        <taxon>Oryzoideae</taxon>
        <taxon>Oryzeae</taxon>
        <taxon>Oryzinae</taxon>
        <taxon>Oryza</taxon>
    </lineage>
</organism>
<dbReference type="EnsemblPlants" id="OB11G26700.1">
    <property type="protein sequence ID" value="OB11G26700.1"/>
    <property type="gene ID" value="OB11G26700"/>
</dbReference>
<evidence type="ECO:0000256" key="1">
    <source>
        <dbReference type="SAM" id="MobiDB-lite"/>
    </source>
</evidence>
<dbReference type="Pfam" id="PF07887">
    <property type="entry name" value="Calmodulin_bind"/>
    <property type="match status" value="1"/>
</dbReference>
<dbReference type="Proteomes" id="UP000006038">
    <property type="component" value="Chromosome 11"/>
</dbReference>
<dbReference type="GO" id="GO:0005516">
    <property type="term" value="F:calmodulin binding"/>
    <property type="evidence" value="ECO:0007669"/>
    <property type="project" value="InterPro"/>
</dbReference>
<evidence type="ECO:0000313" key="5">
    <source>
        <dbReference type="Proteomes" id="UP000006038"/>
    </source>
</evidence>
<dbReference type="PANTHER" id="PTHR31713">
    <property type="entry name" value="OS02G0177800 PROTEIN"/>
    <property type="match status" value="1"/>
</dbReference>
<reference evidence="4" key="1">
    <citation type="journal article" date="2013" name="Nat. Commun.">
        <title>Whole-genome sequencing of Oryza brachyantha reveals mechanisms underlying Oryza genome evolution.</title>
        <authorList>
            <person name="Chen J."/>
            <person name="Huang Q."/>
            <person name="Gao D."/>
            <person name="Wang J."/>
            <person name="Lang Y."/>
            <person name="Liu T."/>
            <person name="Li B."/>
            <person name="Bai Z."/>
            <person name="Luis Goicoechea J."/>
            <person name="Liang C."/>
            <person name="Chen C."/>
            <person name="Zhang W."/>
            <person name="Sun S."/>
            <person name="Liao Y."/>
            <person name="Zhang X."/>
            <person name="Yang L."/>
            <person name="Song C."/>
            <person name="Wang M."/>
            <person name="Shi J."/>
            <person name="Liu G."/>
            <person name="Liu J."/>
            <person name="Zhou H."/>
            <person name="Zhou W."/>
            <person name="Yu Q."/>
            <person name="An N."/>
            <person name="Chen Y."/>
            <person name="Cai Q."/>
            <person name="Wang B."/>
            <person name="Liu B."/>
            <person name="Min J."/>
            <person name="Huang Y."/>
            <person name="Wu H."/>
            <person name="Li Z."/>
            <person name="Zhang Y."/>
            <person name="Yin Y."/>
            <person name="Song W."/>
            <person name="Jiang J."/>
            <person name="Jackson S.A."/>
            <person name="Wing R.A."/>
            <person name="Wang J."/>
            <person name="Chen M."/>
        </authorList>
    </citation>
    <scope>NUCLEOTIDE SEQUENCE [LARGE SCALE GENOMIC DNA]</scope>
    <source>
        <strain evidence="4">cv. IRGC 101232</strain>
    </source>
</reference>
<feature type="compositionally biased region" description="Pro residues" evidence="1">
    <location>
        <begin position="1"/>
        <end position="10"/>
    </location>
</feature>
<evidence type="ECO:0000259" key="2">
    <source>
        <dbReference type="Pfam" id="PF07887"/>
    </source>
</evidence>
<sequence length="574" mass="64203">MNPKRPPSAPIPEQNSTPKREGLEDSAFPKGLMKAFVNALQNHLSPIYSSLEYLTKQTGTLSDRIDTISHDVGQIKRLISNHDANDNYRLEANQKENVAVTKEVNQEETGFRFAARPASEAHEGQSIELRFLNKLKDHLVYTDDKITAEDGTAIKIAIFRDNQIVTSGQLSSARIEILVLHDKFYDAVPDNWTECEFDAHIVNSSQGTVLGGDLQLKLKNGRASCLMSPSKFRLQRLEGLNMNKESKPWKSIVEHVEQCDLEVRDKHAVLFFNCVHDLVGAKFRGRYVAKGDFNSDEQDLVNSFKEQAYDDLDNIDYDHEMKDNYPVPLSSTLKRSIVDDSSIRFTDTARPNPPDLHATYDGSSVSEQVPFDQLFLHGYRGNQAGAVTAIGYCVAETSKAPLVIAEGTSESHNLIGPTNVSQNFSADSLEDDVPTRLYHQNALEISMRLRFPAFSDRREVGGAAPVSTPISARCSWNFSEASGLLPSKQRCSLKCGSRKRLAGSPMRHDCSQQGHFTGFLFQQYRDEELSLIPYYRTVAVEDADLKANRSGCYITFSVLIFEELKHEPAGVKVD</sequence>
<evidence type="ECO:0000313" key="4">
    <source>
        <dbReference type="EnsemblPlants" id="OB11G26700.1"/>
    </source>
</evidence>
<feature type="domain" description="Calmodulin binding protein-like N-terminal" evidence="2">
    <location>
        <begin position="128"/>
        <end position="224"/>
    </location>
</feature>
<dbReference type="GO" id="GO:0043565">
    <property type="term" value="F:sequence-specific DNA binding"/>
    <property type="evidence" value="ECO:0007669"/>
    <property type="project" value="TreeGrafter"/>
</dbReference>
<dbReference type="InterPro" id="IPR046831">
    <property type="entry name" value="Calmodulin_bind_N"/>
</dbReference>
<reference evidence="4" key="2">
    <citation type="submission" date="2013-04" db="UniProtKB">
        <authorList>
            <consortium name="EnsemblPlants"/>
        </authorList>
    </citation>
    <scope>IDENTIFICATION</scope>
</reference>
<dbReference type="GO" id="GO:0005634">
    <property type="term" value="C:nucleus"/>
    <property type="evidence" value="ECO:0007669"/>
    <property type="project" value="TreeGrafter"/>
</dbReference>
<feature type="region of interest" description="Disordered" evidence="1">
    <location>
        <begin position="1"/>
        <end position="24"/>
    </location>
</feature>
<keyword evidence="5" id="KW-1185">Reference proteome</keyword>
<name>J3NA34_ORYBR</name>
<protein>
    <submittedName>
        <fullName evidence="4">Uncharacterized protein</fullName>
    </submittedName>
</protein>
<dbReference type="Pfam" id="PF20452">
    <property type="entry name" value="Calmod_bind_C"/>
    <property type="match status" value="1"/>
</dbReference>
<dbReference type="eggNOG" id="ENOG502QWE3">
    <property type="taxonomic scope" value="Eukaryota"/>
</dbReference>
<evidence type="ECO:0000259" key="3">
    <source>
        <dbReference type="Pfam" id="PF20452"/>
    </source>
</evidence>
<proteinExistence type="predicted"/>
<dbReference type="AlphaFoldDB" id="J3NA34"/>
<dbReference type="Gramene" id="OB11G26700.1">
    <property type="protein sequence ID" value="OB11G26700.1"/>
    <property type="gene ID" value="OB11G26700"/>
</dbReference>
<dbReference type="InterPro" id="IPR046829">
    <property type="entry name" value="Calmod_bind_C"/>
</dbReference>
<dbReference type="STRING" id="4533.J3NA34"/>
<dbReference type="GO" id="GO:0003700">
    <property type="term" value="F:DNA-binding transcription factor activity"/>
    <property type="evidence" value="ECO:0007669"/>
    <property type="project" value="TreeGrafter"/>
</dbReference>